<evidence type="ECO:0000256" key="6">
    <source>
        <dbReference type="SAM" id="Phobius"/>
    </source>
</evidence>
<feature type="domain" description="Cytochrome b561 bacterial/Ni-hydrogenase" evidence="7">
    <location>
        <begin position="17"/>
        <end position="191"/>
    </location>
</feature>
<reference evidence="8 9" key="1">
    <citation type="submission" date="2017-01" db="EMBL/GenBank/DDBJ databases">
        <authorList>
            <person name="Mah S.A."/>
            <person name="Swanson W.J."/>
            <person name="Moy G.W."/>
            <person name="Vacquier V.D."/>
        </authorList>
    </citation>
    <scope>NUCLEOTIDE SEQUENCE [LARGE SCALE GENOMIC DNA]</scope>
    <source>
        <strain evidence="8 9">M9</strain>
    </source>
</reference>
<evidence type="ECO:0000313" key="8">
    <source>
        <dbReference type="EMBL" id="SIT65825.1"/>
    </source>
</evidence>
<name>A0A1R3VPG5_9GAMM</name>
<dbReference type="SUPFAM" id="SSF81342">
    <property type="entry name" value="Transmembrane di-heme cytochromes"/>
    <property type="match status" value="1"/>
</dbReference>
<feature type="transmembrane region" description="Helical" evidence="6">
    <location>
        <begin position="161"/>
        <end position="179"/>
    </location>
</feature>
<evidence type="ECO:0000313" key="9">
    <source>
        <dbReference type="Proteomes" id="UP000223759"/>
    </source>
</evidence>
<proteinExistence type="predicted"/>
<dbReference type="PANTHER" id="PTHR30485">
    <property type="entry name" value="NI/FE-HYDROGENASE 1 B-TYPE CYTOCHROME SUBUNIT"/>
    <property type="match status" value="1"/>
</dbReference>
<evidence type="ECO:0000256" key="2">
    <source>
        <dbReference type="ARBA" id="ARBA00022475"/>
    </source>
</evidence>
<feature type="transmembrane region" description="Helical" evidence="6">
    <location>
        <begin position="20"/>
        <end position="39"/>
    </location>
</feature>
<keyword evidence="5 6" id="KW-0472">Membrane</keyword>
<feature type="transmembrane region" description="Helical" evidence="6">
    <location>
        <begin position="51"/>
        <end position="69"/>
    </location>
</feature>
<dbReference type="RefSeq" id="WP_076754290.1">
    <property type="nucleotide sequence ID" value="NZ_CP023018.1"/>
</dbReference>
<dbReference type="InterPro" id="IPR016174">
    <property type="entry name" value="Di-haem_cyt_TM"/>
</dbReference>
<evidence type="ECO:0000256" key="4">
    <source>
        <dbReference type="ARBA" id="ARBA00022989"/>
    </source>
</evidence>
<sequence>MIKNSNKEVLSTVKLKVWDLPVRLFHWLLVALLVGLWWTSQDVMTMNWHMYLGYALLALLLFRVLWGIFGSRSARFTDFVRGPISVFRYVKGLFSGEHRIHLGHNPLGGWSVIALMAALTFQGISGLFANDQIFNRGPFARSVSSSTSDLVTTLHKSNFDLILILVGIHIAAILFYRFVKRDDLVKPMITGRKAVPANADLKEVVFAQLWLAALLASVSAGVVWAVITYLP</sequence>
<dbReference type="GO" id="GO:0009055">
    <property type="term" value="F:electron transfer activity"/>
    <property type="evidence" value="ECO:0007669"/>
    <property type="project" value="InterPro"/>
</dbReference>
<dbReference type="EMBL" id="FTPK01000001">
    <property type="protein sequence ID" value="SIT65825.1"/>
    <property type="molecule type" value="Genomic_DNA"/>
</dbReference>
<feature type="transmembrane region" description="Helical" evidence="6">
    <location>
        <begin position="209"/>
        <end position="230"/>
    </location>
</feature>
<comment type="subcellular location">
    <subcellularLocation>
        <location evidence="1">Cell membrane</location>
        <topology evidence="1">Multi-pass membrane protein</topology>
    </subcellularLocation>
</comment>
<keyword evidence="9" id="KW-1185">Reference proteome</keyword>
<dbReference type="OrthoDB" id="196472at2"/>
<dbReference type="GO" id="GO:0005886">
    <property type="term" value="C:plasma membrane"/>
    <property type="evidence" value="ECO:0007669"/>
    <property type="project" value="UniProtKB-SubCell"/>
</dbReference>
<accession>A0A1R3VPG5</accession>
<dbReference type="GO" id="GO:0022904">
    <property type="term" value="P:respiratory electron transport chain"/>
    <property type="evidence" value="ECO:0007669"/>
    <property type="project" value="InterPro"/>
</dbReference>
<dbReference type="InterPro" id="IPR051542">
    <property type="entry name" value="Hydrogenase_cytochrome"/>
</dbReference>
<dbReference type="InterPro" id="IPR011577">
    <property type="entry name" value="Cyt_b561_bac/Ni-Hgenase"/>
</dbReference>
<dbReference type="GO" id="GO:0020037">
    <property type="term" value="F:heme binding"/>
    <property type="evidence" value="ECO:0007669"/>
    <property type="project" value="TreeGrafter"/>
</dbReference>
<gene>
    <name evidence="8" type="ORF">SAMN05216526_0278</name>
</gene>
<evidence type="ECO:0000256" key="3">
    <source>
        <dbReference type="ARBA" id="ARBA00022692"/>
    </source>
</evidence>
<dbReference type="STRING" id="233100.SAMN05216526_0278"/>
<dbReference type="PANTHER" id="PTHR30485:SF2">
    <property type="entry name" value="BLL0597 PROTEIN"/>
    <property type="match status" value="1"/>
</dbReference>
<evidence type="ECO:0000259" key="7">
    <source>
        <dbReference type="Pfam" id="PF01292"/>
    </source>
</evidence>
<dbReference type="AlphaFoldDB" id="A0A1R3VPG5"/>
<feature type="transmembrane region" description="Helical" evidence="6">
    <location>
        <begin position="107"/>
        <end position="129"/>
    </location>
</feature>
<evidence type="ECO:0000256" key="1">
    <source>
        <dbReference type="ARBA" id="ARBA00004651"/>
    </source>
</evidence>
<evidence type="ECO:0000256" key="5">
    <source>
        <dbReference type="ARBA" id="ARBA00023136"/>
    </source>
</evidence>
<keyword evidence="3 6" id="KW-0812">Transmembrane</keyword>
<dbReference type="Proteomes" id="UP000223759">
    <property type="component" value="Unassembled WGS sequence"/>
</dbReference>
<protein>
    <submittedName>
        <fullName evidence="8">Cytochrome b</fullName>
    </submittedName>
</protein>
<keyword evidence="2" id="KW-1003">Cell membrane</keyword>
<dbReference type="Pfam" id="PF01292">
    <property type="entry name" value="Ni_hydr_CYTB"/>
    <property type="match status" value="1"/>
</dbReference>
<keyword evidence="4 6" id="KW-1133">Transmembrane helix</keyword>
<organism evidence="8 9">
    <name type="scientific">Ectothiorhodosinus mongolicus</name>
    <dbReference type="NCBI Taxonomy" id="233100"/>
    <lineage>
        <taxon>Bacteria</taxon>
        <taxon>Pseudomonadati</taxon>
        <taxon>Pseudomonadota</taxon>
        <taxon>Gammaproteobacteria</taxon>
        <taxon>Chromatiales</taxon>
        <taxon>Ectothiorhodospiraceae</taxon>
        <taxon>Ectothiorhodosinus</taxon>
    </lineage>
</organism>
<dbReference type="Gene3D" id="1.20.950.20">
    <property type="entry name" value="Transmembrane di-heme cytochromes, Chain C"/>
    <property type="match status" value="1"/>
</dbReference>